<feature type="transmembrane region" description="Helical" evidence="1">
    <location>
        <begin position="50"/>
        <end position="68"/>
    </location>
</feature>
<sequence>MYSVLKNLVTGKLSLPMTFWGWGFCGGFFLGLIGIAGIHSNYPFLVPVSYLLKVILFCLVLSGLTFILRRKITFLGTISFLIVLSQVIMGMVMFIGLFSLLFK</sequence>
<reference evidence="2 3" key="1">
    <citation type="submission" date="2014-04" db="EMBL/GenBank/DDBJ databases">
        <title>Draft genome sequence of Pantoea beijingensis strain LMG 27579, an emerging pathogen to Pleurotus eryngii with potential industrial application.</title>
        <authorList>
            <person name="Xu F."/>
            <person name="Liu Y."/>
            <person name="Wang S."/>
            <person name="Yin Y."/>
            <person name="Ma Y."/>
            <person name="Zhao S."/>
            <person name="Rong C."/>
        </authorList>
    </citation>
    <scope>NUCLEOTIDE SEQUENCE [LARGE SCALE GENOMIC DNA]</scope>
    <source>
        <strain evidence="2 3">LMG 27579</strain>
    </source>
</reference>
<evidence type="ECO:0000256" key="1">
    <source>
        <dbReference type="SAM" id="Phobius"/>
    </source>
</evidence>
<evidence type="ECO:0000313" key="2">
    <source>
        <dbReference type="EMBL" id="RWR01445.1"/>
    </source>
</evidence>
<proteinExistence type="predicted"/>
<comment type="caution">
    <text evidence="2">The sequence shown here is derived from an EMBL/GenBank/DDBJ whole genome shotgun (WGS) entry which is preliminary data.</text>
</comment>
<accession>A0A443IBT5</accession>
<keyword evidence="1" id="KW-0472">Membrane</keyword>
<name>A0A443IBT5_9GAMM</name>
<dbReference type="RefSeq" id="WP_128178532.1">
    <property type="nucleotide sequence ID" value="NZ_CP071409.1"/>
</dbReference>
<organism evidence="2 3">
    <name type="scientific">[Pantoea] beijingensis</name>
    <dbReference type="NCBI Taxonomy" id="1324864"/>
    <lineage>
        <taxon>Bacteria</taxon>
        <taxon>Pseudomonadati</taxon>
        <taxon>Pseudomonadota</taxon>
        <taxon>Gammaproteobacteria</taxon>
        <taxon>Enterobacterales</taxon>
        <taxon>Erwiniaceae</taxon>
        <taxon>Erwinia</taxon>
    </lineage>
</organism>
<protein>
    <submittedName>
        <fullName evidence="2">Uncharacterized protein</fullName>
    </submittedName>
</protein>
<keyword evidence="1" id="KW-0812">Transmembrane</keyword>
<evidence type="ECO:0000313" key="3">
    <source>
        <dbReference type="Proteomes" id="UP000288794"/>
    </source>
</evidence>
<feature type="transmembrane region" description="Helical" evidence="1">
    <location>
        <begin position="20"/>
        <end position="38"/>
    </location>
</feature>
<keyword evidence="3" id="KW-1185">Reference proteome</keyword>
<gene>
    <name evidence="2" type="ORF">ED28_13200</name>
</gene>
<dbReference type="AlphaFoldDB" id="A0A443IBT5"/>
<dbReference type="EMBL" id="JMEE01000036">
    <property type="protein sequence ID" value="RWR01445.1"/>
    <property type="molecule type" value="Genomic_DNA"/>
</dbReference>
<keyword evidence="1" id="KW-1133">Transmembrane helix</keyword>
<feature type="transmembrane region" description="Helical" evidence="1">
    <location>
        <begin position="74"/>
        <end position="102"/>
    </location>
</feature>
<dbReference type="Proteomes" id="UP000288794">
    <property type="component" value="Unassembled WGS sequence"/>
</dbReference>